<feature type="compositionally biased region" description="Basic and acidic residues" evidence="1">
    <location>
        <begin position="192"/>
        <end position="209"/>
    </location>
</feature>
<accession>A0AA38W944</accession>
<dbReference type="Gene3D" id="3.30.40.10">
    <property type="entry name" value="Zinc/RING finger domain, C3HC4 (zinc finger)"/>
    <property type="match status" value="1"/>
</dbReference>
<evidence type="ECO:0008006" key="5">
    <source>
        <dbReference type="Google" id="ProtNLM"/>
    </source>
</evidence>
<dbReference type="PANTHER" id="PTHR46629">
    <property type="entry name" value="OS01G0917900 PROTEIN"/>
    <property type="match status" value="1"/>
</dbReference>
<dbReference type="SUPFAM" id="SSF57850">
    <property type="entry name" value="RING/U-box"/>
    <property type="match status" value="1"/>
</dbReference>
<sequence length="366" mass="41167">MRLAPHHLPWPLLSFLFSFNLLTFIIHPSLFFLPFCSNCSNSQCFNSKFDEENRPKIGNFPAAFRDRRSETITWCRVNNGRQTIGFRSDTSSDDHGHASRRRRSAFRIEEKLEGVSRQTPSQEGRGGVDLHPSGSGLRCPDPNEHQSDDDATRYPSDPNVDSLDAEGTRQLGRQRSVRLLPLETDPEEEKNEDNSPKNENKSPAREEGGLKSQTSLMALLQDYAVEDEGEHHDVEAVEEVVVEEEDEIGGDYNVCCGCRGKHKDAAVGPCGHTFCKSCTRELHVSRNQGLPQPMPRLPSSLFRRKLSVLGEFQAGKRAQNPGLYLPISSETQFHRIRSMLLPVYAPISMYIKEKYNKSGLGAPKDV</sequence>
<proteinExistence type="predicted"/>
<feature type="region of interest" description="Disordered" evidence="1">
    <location>
        <begin position="85"/>
        <end position="211"/>
    </location>
</feature>
<evidence type="ECO:0000313" key="4">
    <source>
        <dbReference type="Proteomes" id="UP001172457"/>
    </source>
</evidence>
<evidence type="ECO:0000256" key="2">
    <source>
        <dbReference type="SAM" id="Phobius"/>
    </source>
</evidence>
<feature type="compositionally biased region" description="Basic and acidic residues" evidence="1">
    <location>
        <begin position="141"/>
        <end position="152"/>
    </location>
</feature>
<protein>
    <recommendedName>
        <fullName evidence="5">RING-type domain-containing protein</fullName>
    </recommendedName>
</protein>
<gene>
    <name evidence="3" type="ORF">OSB04_023132</name>
</gene>
<dbReference type="EMBL" id="JARYMX010000006">
    <property type="protein sequence ID" value="KAJ9543425.1"/>
    <property type="molecule type" value="Genomic_DNA"/>
</dbReference>
<keyword evidence="4" id="KW-1185">Reference proteome</keyword>
<keyword evidence="2" id="KW-0812">Transmembrane</keyword>
<dbReference type="Proteomes" id="UP001172457">
    <property type="component" value="Chromosome 6"/>
</dbReference>
<evidence type="ECO:0000313" key="3">
    <source>
        <dbReference type="EMBL" id="KAJ9543425.1"/>
    </source>
</evidence>
<reference evidence="3" key="1">
    <citation type="submission" date="2023-03" db="EMBL/GenBank/DDBJ databases">
        <title>Chromosome-scale reference genome and RAD-based genetic map of yellow starthistle (Centaurea solstitialis) reveal putative structural variation and QTLs associated with invader traits.</title>
        <authorList>
            <person name="Reatini B."/>
            <person name="Cang F.A."/>
            <person name="Jiang Q."/>
            <person name="Mckibben M.T.W."/>
            <person name="Barker M.S."/>
            <person name="Rieseberg L.H."/>
            <person name="Dlugosch K.M."/>
        </authorList>
    </citation>
    <scope>NUCLEOTIDE SEQUENCE</scope>
    <source>
        <strain evidence="3">CAN-66</strain>
        <tissue evidence="3">Leaf</tissue>
    </source>
</reference>
<organism evidence="3 4">
    <name type="scientific">Centaurea solstitialis</name>
    <name type="common">yellow star-thistle</name>
    <dbReference type="NCBI Taxonomy" id="347529"/>
    <lineage>
        <taxon>Eukaryota</taxon>
        <taxon>Viridiplantae</taxon>
        <taxon>Streptophyta</taxon>
        <taxon>Embryophyta</taxon>
        <taxon>Tracheophyta</taxon>
        <taxon>Spermatophyta</taxon>
        <taxon>Magnoliopsida</taxon>
        <taxon>eudicotyledons</taxon>
        <taxon>Gunneridae</taxon>
        <taxon>Pentapetalae</taxon>
        <taxon>asterids</taxon>
        <taxon>campanulids</taxon>
        <taxon>Asterales</taxon>
        <taxon>Asteraceae</taxon>
        <taxon>Carduoideae</taxon>
        <taxon>Cardueae</taxon>
        <taxon>Centaureinae</taxon>
        <taxon>Centaurea</taxon>
    </lineage>
</organism>
<name>A0AA38W944_9ASTR</name>
<comment type="caution">
    <text evidence="3">The sequence shown here is derived from an EMBL/GenBank/DDBJ whole genome shotgun (WGS) entry which is preliminary data.</text>
</comment>
<evidence type="ECO:0000256" key="1">
    <source>
        <dbReference type="SAM" id="MobiDB-lite"/>
    </source>
</evidence>
<keyword evidence="2" id="KW-1133">Transmembrane helix</keyword>
<dbReference type="AlphaFoldDB" id="A0AA38W944"/>
<feature type="transmembrane region" description="Helical" evidence="2">
    <location>
        <begin position="12"/>
        <end position="35"/>
    </location>
</feature>
<keyword evidence="2" id="KW-0472">Membrane</keyword>
<dbReference type="InterPro" id="IPR013083">
    <property type="entry name" value="Znf_RING/FYVE/PHD"/>
</dbReference>
<dbReference type="CDD" id="cd16449">
    <property type="entry name" value="RING-HC"/>
    <property type="match status" value="1"/>
</dbReference>